<dbReference type="SUPFAM" id="SSF51445">
    <property type="entry name" value="(Trans)glycosidases"/>
    <property type="match status" value="1"/>
</dbReference>
<keyword evidence="4" id="KW-1185">Reference proteome</keyword>
<dbReference type="RefSeq" id="WP_184020404.1">
    <property type="nucleotide sequence ID" value="NZ_JACHFD010000018.1"/>
</dbReference>
<dbReference type="Proteomes" id="UP000557717">
    <property type="component" value="Unassembled WGS sequence"/>
</dbReference>
<organism evidence="3 4">
    <name type="scientific">Haloferula luteola</name>
    <dbReference type="NCBI Taxonomy" id="595692"/>
    <lineage>
        <taxon>Bacteria</taxon>
        <taxon>Pseudomonadati</taxon>
        <taxon>Verrucomicrobiota</taxon>
        <taxon>Verrucomicrobiia</taxon>
        <taxon>Verrucomicrobiales</taxon>
        <taxon>Verrucomicrobiaceae</taxon>
        <taxon>Haloferula</taxon>
    </lineage>
</organism>
<dbReference type="EMBL" id="JACHFD010000018">
    <property type="protein sequence ID" value="MBB5352943.1"/>
    <property type="molecule type" value="Genomic_DNA"/>
</dbReference>
<dbReference type="InterPro" id="IPR017853">
    <property type="entry name" value="GH"/>
</dbReference>
<reference evidence="3 4" key="1">
    <citation type="submission" date="2020-08" db="EMBL/GenBank/DDBJ databases">
        <title>Genomic Encyclopedia of Type Strains, Phase IV (KMG-IV): sequencing the most valuable type-strain genomes for metagenomic binning, comparative biology and taxonomic classification.</title>
        <authorList>
            <person name="Goeker M."/>
        </authorList>
    </citation>
    <scope>NUCLEOTIDE SEQUENCE [LARGE SCALE GENOMIC DNA]</scope>
    <source>
        <strain evidence="3 4">YC6886</strain>
    </source>
</reference>
<keyword evidence="2" id="KW-0732">Signal</keyword>
<sequence>MKLTAFFGLIVLVCASELQASPLKGVSVSTAQLNRAVEWADYTGYDPEILGDTCFAHTWADLSGSTSGSGFAYTLEKHKPGAGMPSNPYAEDYVLELAMPMFPEVDNSGVSYALIGNRFSQGISGNFDSYWQTLAQNLVAMGLDDVHIRLGWEFNQDLGSVSWAVGGGTASQMQDFASYWQRIHGVMMGVAGADFKWSWSVLLGLEDLTEFATLTANAYPGDSYVDFISVDVYDSSGIAGYYKHIWQDLSQSWSDQLSEHEIRERTWEEIKSGVFRDTNSTGNIWFYGAGLDEYKNFADDHGKEFIISEAGIVEERRTIPSYNLNSGLKDGGTGGNDNPSFICRLYDWAENQDIYGVIYFEYAVCRYNTNHDAMPFVVDHALLPDYWQLGIDDNPIYPENTPHPRSSAALLKVLGDTTPLSDLVPSPRKYVGGLEIPYMGNDWLFQTTIGSNPVYFAFAPCVVKADVTASTGDWAGIAAMGTSSQSGYVFEGYCGASGMPSQSPVGGSFTGPVWRLLKNGTQVWTSEVIPVVSTIVENGGGWTTESEEMSMVITNEPSSGKRIKMIFGSDVVGEYSDSTSLTGSNGQTYNGQTSNGSRLPSESVKTSWFYQENFDDGDADGFTLGGWTPARTQLNASNTSGNKISNVGNVTDGDYTVALQVASNSNNKGYGVLFLNDSSGYHYEVMLVTEDRIDGSGYKKNMLKSIELKESGVSSATLDYVALSSDVYMGVLQDLRIRTKNVEVALETEIVNGEEVVTQWGDAVEIKVYLNNQLLIDFTDDSPVSLSGTSGVWAEQFTEVWVDNYIVLPSI</sequence>
<name>A0A840V5N4_9BACT</name>
<feature type="region of interest" description="Disordered" evidence="1">
    <location>
        <begin position="577"/>
        <end position="601"/>
    </location>
</feature>
<evidence type="ECO:0000256" key="1">
    <source>
        <dbReference type="SAM" id="MobiDB-lite"/>
    </source>
</evidence>
<proteinExistence type="predicted"/>
<dbReference type="AlphaFoldDB" id="A0A840V5N4"/>
<evidence type="ECO:0000313" key="3">
    <source>
        <dbReference type="EMBL" id="MBB5352943.1"/>
    </source>
</evidence>
<protein>
    <submittedName>
        <fullName evidence="3">Uncharacterized protein</fullName>
    </submittedName>
</protein>
<evidence type="ECO:0000313" key="4">
    <source>
        <dbReference type="Proteomes" id="UP000557717"/>
    </source>
</evidence>
<gene>
    <name evidence="3" type="ORF">HNR46_003193</name>
</gene>
<evidence type="ECO:0000256" key="2">
    <source>
        <dbReference type="SAM" id="SignalP"/>
    </source>
</evidence>
<feature type="chain" id="PRO_5032736902" evidence="2">
    <location>
        <begin position="21"/>
        <end position="811"/>
    </location>
</feature>
<dbReference type="Gene3D" id="3.20.20.80">
    <property type="entry name" value="Glycosidases"/>
    <property type="match status" value="1"/>
</dbReference>
<feature type="signal peptide" evidence="2">
    <location>
        <begin position="1"/>
        <end position="20"/>
    </location>
</feature>
<comment type="caution">
    <text evidence="3">The sequence shown here is derived from an EMBL/GenBank/DDBJ whole genome shotgun (WGS) entry which is preliminary data.</text>
</comment>
<accession>A0A840V5N4</accession>